<dbReference type="PANTHER" id="PTHR43420:SF47">
    <property type="entry name" value="N-ACETYLTRANSFERASE DOMAIN-CONTAINING PROTEIN"/>
    <property type="match status" value="1"/>
</dbReference>
<reference evidence="4 5" key="1">
    <citation type="submission" date="2018-11" db="EMBL/GenBank/DDBJ databases">
        <title>Genome sequencing and assembly of Clostridium tagluense strain A121.</title>
        <authorList>
            <person name="Murakami T."/>
            <person name="Segawa T."/>
            <person name="Shcherbakova V.A."/>
            <person name="Mori H."/>
            <person name="Yoshimura Y."/>
        </authorList>
    </citation>
    <scope>NUCLEOTIDE SEQUENCE [LARGE SCALE GENOMIC DNA]</scope>
    <source>
        <strain evidence="4 5">A121</strain>
    </source>
</reference>
<dbReference type="PANTHER" id="PTHR43420">
    <property type="entry name" value="ACETYLTRANSFERASE"/>
    <property type="match status" value="1"/>
</dbReference>
<dbReference type="PROSITE" id="PS51186">
    <property type="entry name" value="GNAT"/>
    <property type="match status" value="1"/>
</dbReference>
<dbReference type="SUPFAM" id="SSF55729">
    <property type="entry name" value="Acyl-CoA N-acyltransferases (Nat)"/>
    <property type="match status" value="1"/>
</dbReference>
<keyword evidence="1 4" id="KW-0808">Transferase</keyword>
<dbReference type="InterPro" id="IPR016181">
    <property type="entry name" value="Acyl_CoA_acyltransferase"/>
</dbReference>
<proteinExistence type="predicted"/>
<protein>
    <submittedName>
        <fullName evidence="4">Diamine N-acetyltransferase</fullName>
    </submittedName>
</protein>
<dbReference type="EMBL" id="BHYK01000002">
    <property type="protein sequence ID" value="GCD08790.1"/>
    <property type="molecule type" value="Genomic_DNA"/>
</dbReference>
<keyword evidence="5" id="KW-1185">Reference proteome</keyword>
<dbReference type="Pfam" id="PF00583">
    <property type="entry name" value="Acetyltransf_1"/>
    <property type="match status" value="1"/>
</dbReference>
<dbReference type="Proteomes" id="UP000287872">
    <property type="component" value="Unassembled WGS sequence"/>
</dbReference>
<evidence type="ECO:0000313" key="5">
    <source>
        <dbReference type="Proteomes" id="UP000287872"/>
    </source>
</evidence>
<dbReference type="InterPro" id="IPR027455">
    <property type="entry name" value="Sper_AcTfrase_N"/>
</dbReference>
<accession>A0A401UGV2</accession>
<dbReference type="RefSeq" id="WP_124997587.1">
    <property type="nucleotide sequence ID" value="NZ_BHYK01000002.1"/>
</dbReference>
<dbReference type="Gene3D" id="3.40.630.30">
    <property type="match status" value="1"/>
</dbReference>
<evidence type="ECO:0000256" key="2">
    <source>
        <dbReference type="ARBA" id="ARBA00023315"/>
    </source>
</evidence>
<keyword evidence="2" id="KW-0012">Acyltransferase</keyword>
<organism evidence="4 5">
    <name type="scientific">Clostridium tagluense</name>
    <dbReference type="NCBI Taxonomy" id="360422"/>
    <lineage>
        <taxon>Bacteria</taxon>
        <taxon>Bacillati</taxon>
        <taxon>Bacillota</taxon>
        <taxon>Clostridia</taxon>
        <taxon>Eubacteriales</taxon>
        <taxon>Clostridiaceae</taxon>
        <taxon>Clostridium</taxon>
    </lineage>
</organism>
<gene>
    <name evidence="4" type="primary">bltD_1</name>
    <name evidence="4" type="ORF">Ctaglu_04130</name>
</gene>
<evidence type="ECO:0000313" key="4">
    <source>
        <dbReference type="EMBL" id="GCD08790.1"/>
    </source>
</evidence>
<name>A0A401UGV2_9CLOT</name>
<dbReference type="InterPro" id="IPR050680">
    <property type="entry name" value="YpeA/RimI_acetyltransf"/>
</dbReference>
<sequence>MNIYFKKVTSENYKKVILLSVEESQRNFIESNEVSLEESKTGDHWRPVAIYNDNDIIGFAMYGYFHCEKRVWLDRLMIDKNHQGKGYGKIVLKLLINHIISEYKCDEIYLSILKDNVNAQRLYEEFNFRFNGELDISGEFIMVLKI</sequence>
<dbReference type="CDD" id="cd04301">
    <property type="entry name" value="NAT_SF"/>
    <property type="match status" value="1"/>
</dbReference>
<dbReference type="InterPro" id="IPR000182">
    <property type="entry name" value="GNAT_dom"/>
</dbReference>
<comment type="caution">
    <text evidence="4">The sequence shown here is derived from an EMBL/GenBank/DDBJ whole genome shotgun (WGS) entry which is preliminary data.</text>
</comment>
<dbReference type="OrthoDB" id="9127144at2"/>
<dbReference type="Gene3D" id="1.10.287.900">
    <property type="entry name" value="The crystal structure of the spermine/spermidine acetyltransferase from enterococcus faecali"/>
    <property type="match status" value="1"/>
</dbReference>
<dbReference type="GO" id="GO:0016747">
    <property type="term" value="F:acyltransferase activity, transferring groups other than amino-acyl groups"/>
    <property type="evidence" value="ECO:0007669"/>
    <property type="project" value="InterPro"/>
</dbReference>
<evidence type="ECO:0000259" key="3">
    <source>
        <dbReference type="PROSITE" id="PS51186"/>
    </source>
</evidence>
<feature type="domain" description="N-acetyltransferase" evidence="3">
    <location>
        <begin position="3"/>
        <end position="146"/>
    </location>
</feature>
<evidence type="ECO:0000256" key="1">
    <source>
        <dbReference type="ARBA" id="ARBA00022679"/>
    </source>
</evidence>
<dbReference type="AlphaFoldDB" id="A0A401UGV2"/>